<protein>
    <submittedName>
        <fullName evidence="1">Uncharacterized protein</fullName>
    </submittedName>
</protein>
<name>A0ABW0W5Z2_9BACL</name>
<comment type="caution">
    <text evidence="1">The sequence shown here is derived from an EMBL/GenBank/DDBJ whole genome shotgun (WGS) entry which is preliminary data.</text>
</comment>
<dbReference type="RefSeq" id="WP_379191748.1">
    <property type="nucleotide sequence ID" value="NZ_JBHSOW010000115.1"/>
</dbReference>
<evidence type="ECO:0000313" key="2">
    <source>
        <dbReference type="Proteomes" id="UP001596047"/>
    </source>
</evidence>
<dbReference type="Proteomes" id="UP001596047">
    <property type="component" value="Unassembled WGS sequence"/>
</dbReference>
<keyword evidence="2" id="KW-1185">Reference proteome</keyword>
<proteinExistence type="predicted"/>
<dbReference type="EMBL" id="JBHSOW010000115">
    <property type="protein sequence ID" value="MFC5653093.1"/>
    <property type="molecule type" value="Genomic_DNA"/>
</dbReference>
<reference evidence="2" key="1">
    <citation type="journal article" date="2019" name="Int. J. Syst. Evol. Microbiol.">
        <title>The Global Catalogue of Microorganisms (GCM) 10K type strain sequencing project: providing services to taxonomists for standard genome sequencing and annotation.</title>
        <authorList>
            <consortium name="The Broad Institute Genomics Platform"/>
            <consortium name="The Broad Institute Genome Sequencing Center for Infectious Disease"/>
            <person name="Wu L."/>
            <person name="Ma J."/>
        </authorList>
    </citation>
    <scope>NUCLEOTIDE SEQUENCE [LARGE SCALE GENOMIC DNA]</scope>
    <source>
        <strain evidence="2">CGMCC 1.3240</strain>
    </source>
</reference>
<evidence type="ECO:0000313" key="1">
    <source>
        <dbReference type="EMBL" id="MFC5653093.1"/>
    </source>
</evidence>
<gene>
    <name evidence="1" type="ORF">ACFPYJ_29085</name>
</gene>
<accession>A0ABW0W5Z2</accession>
<organism evidence="1 2">
    <name type="scientific">Paenibacillus solisilvae</name>
    <dbReference type="NCBI Taxonomy" id="2486751"/>
    <lineage>
        <taxon>Bacteria</taxon>
        <taxon>Bacillati</taxon>
        <taxon>Bacillota</taxon>
        <taxon>Bacilli</taxon>
        <taxon>Bacillales</taxon>
        <taxon>Paenibacillaceae</taxon>
        <taxon>Paenibacillus</taxon>
    </lineage>
</organism>
<sequence length="183" mass="19051">MKQSMLRLGIAVVLVGAAFGAGTYWNSQADGGDAVAVPGSVNDPVVTKSYIDKQVANLVKAELSKQGVDQTKLQAALDGFRKELEQGQSGQTVEVVSVPVTKRLVAKDGAEIVIRVGKAVAYSSDANGIADLTDGTDITNGKTVPSNHLILFPRGGRGVMSANGAKSGLTVLVRGDYELQPLQ</sequence>